<feature type="domain" description="D-serine dehydratase-like" evidence="3">
    <location>
        <begin position="263"/>
        <end position="367"/>
    </location>
</feature>
<dbReference type="Gene3D" id="3.20.20.10">
    <property type="entry name" value="Alanine racemase"/>
    <property type="match status" value="1"/>
</dbReference>
<dbReference type="GO" id="GO:0036088">
    <property type="term" value="P:D-serine catabolic process"/>
    <property type="evidence" value="ECO:0007669"/>
    <property type="project" value="TreeGrafter"/>
</dbReference>
<gene>
    <name evidence="4" type="ORF">AFA91_02590</name>
</gene>
<organism evidence="4 5">
    <name type="scientific">Mycolicibacterium goodii</name>
    <name type="common">Mycobacterium goodii</name>
    <dbReference type="NCBI Taxonomy" id="134601"/>
    <lineage>
        <taxon>Bacteria</taxon>
        <taxon>Bacillati</taxon>
        <taxon>Actinomycetota</taxon>
        <taxon>Actinomycetes</taxon>
        <taxon>Mycobacteriales</taxon>
        <taxon>Mycobacteriaceae</taxon>
        <taxon>Mycolicibacterium</taxon>
    </lineage>
</organism>
<dbReference type="InterPro" id="IPR042208">
    <property type="entry name" value="D-ser_dehydrat-like_sf"/>
</dbReference>
<dbReference type="Proteomes" id="UP000062255">
    <property type="component" value="Chromosome"/>
</dbReference>
<evidence type="ECO:0000256" key="1">
    <source>
        <dbReference type="ARBA" id="ARBA00005323"/>
    </source>
</evidence>
<evidence type="ECO:0000313" key="4">
    <source>
        <dbReference type="EMBL" id="AKS30941.1"/>
    </source>
</evidence>
<dbReference type="SUPFAM" id="SSF51419">
    <property type="entry name" value="PLP-binding barrel"/>
    <property type="match status" value="1"/>
</dbReference>
<protein>
    <submittedName>
        <fullName evidence="4">Alanine racemase</fullName>
    </submittedName>
</protein>
<proteinExistence type="inferred from homology"/>
<comment type="similarity">
    <text evidence="1">Belongs to the DSD1 family.</text>
</comment>
<accession>A0A0K0X0H9</accession>
<dbReference type="InterPro" id="IPR051466">
    <property type="entry name" value="D-amino_acid_metab_enzyme"/>
</dbReference>
<dbReference type="STRING" id="134601.AFA91_02590"/>
<dbReference type="InterPro" id="IPR026956">
    <property type="entry name" value="D-ser_dehydrat-like_dom"/>
</dbReference>
<dbReference type="PANTHER" id="PTHR28004:SF2">
    <property type="entry name" value="D-SERINE DEHYDRATASE"/>
    <property type="match status" value="1"/>
</dbReference>
<dbReference type="KEGG" id="mgo:AFA91_02590"/>
<sequence>MKSKPSLRLSPRKKLPVTTLHDPDTPFAVVDRTRLRANLAGLQRRLDHKGVTLRPHVKTAKSVDIARMIFGGTRPITVSTLAEAEAFADAGFTDITYAVGVDPHKLPRIRALIDRGVDIAVILDSALQAEAVVRQRVPALIEVDCDGHRAGVKVQSADLLRIGETLATAGCLRGVLLHAGESYHASSPAALAAAAANERDVAVRAARRLRDAGYAVPTVSVGSTPTAHTDVELDGVTEVRAGTYVFFDLFMAGLGVCRIDDLALSVVVTVIGVQPDKGQVITDGGWTAISYDRSTSSQPVDQGYGLVTTLDGAVIPDVLMTDVSQEHGVLTTRDGGMPDLPVGTRVRILPNHACAMADQHRQFLVVDGGREIIAAWPRVGGW</sequence>
<keyword evidence="2" id="KW-0456">Lyase</keyword>
<reference evidence="4 5" key="1">
    <citation type="submission" date="2015-07" db="EMBL/GenBank/DDBJ databases">
        <title>Complete genome sequence of Mycobacterium goodii X7B, a facultative thermophilic biodesulfurizing bacterium.</title>
        <authorList>
            <person name="Yu B."/>
            <person name="Li F."/>
            <person name="Xu P."/>
        </authorList>
    </citation>
    <scope>NUCLEOTIDE SEQUENCE [LARGE SCALE GENOMIC DNA]</scope>
    <source>
        <strain evidence="4 5">X7B</strain>
    </source>
</reference>
<dbReference type="AlphaFoldDB" id="A0A0K0X0H9"/>
<dbReference type="Pfam" id="PF01168">
    <property type="entry name" value="Ala_racemase_N"/>
    <property type="match status" value="1"/>
</dbReference>
<dbReference type="EMBL" id="CP012150">
    <property type="protein sequence ID" value="AKS30941.1"/>
    <property type="molecule type" value="Genomic_DNA"/>
</dbReference>
<dbReference type="InterPro" id="IPR001608">
    <property type="entry name" value="Ala_racemase_N"/>
</dbReference>
<dbReference type="GO" id="GO:0008721">
    <property type="term" value="F:D-serine ammonia-lyase activity"/>
    <property type="evidence" value="ECO:0007669"/>
    <property type="project" value="TreeGrafter"/>
</dbReference>
<name>A0A0K0X0H9_MYCGD</name>
<dbReference type="SMART" id="SM01119">
    <property type="entry name" value="D-ser_dehydrat"/>
    <property type="match status" value="1"/>
</dbReference>
<evidence type="ECO:0000259" key="3">
    <source>
        <dbReference type="SMART" id="SM01119"/>
    </source>
</evidence>
<dbReference type="PATRIC" id="fig|134601.6.peg.537"/>
<evidence type="ECO:0000256" key="2">
    <source>
        <dbReference type="ARBA" id="ARBA00023239"/>
    </source>
</evidence>
<dbReference type="Pfam" id="PF14031">
    <property type="entry name" value="D-ser_dehydrat"/>
    <property type="match status" value="1"/>
</dbReference>
<dbReference type="Gene3D" id="2.40.37.20">
    <property type="entry name" value="D-serine dehydratase-like domain"/>
    <property type="match status" value="1"/>
</dbReference>
<dbReference type="InterPro" id="IPR029066">
    <property type="entry name" value="PLP-binding_barrel"/>
</dbReference>
<evidence type="ECO:0000313" key="5">
    <source>
        <dbReference type="Proteomes" id="UP000062255"/>
    </source>
</evidence>
<dbReference type="PANTHER" id="PTHR28004">
    <property type="entry name" value="ZGC:162816-RELATED"/>
    <property type="match status" value="1"/>
</dbReference>